<organism evidence="2 3">
    <name type="scientific">Oldenlandia corymbosa var. corymbosa</name>
    <dbReference type="NCBI Taxonomy" id="529605"/>
    <lineage>
        <taxon>Eukaryota</taxon>
        <taxon>Viridiplantae</taxon>
        <taxon>Streptophyta</taxon>
        <taxon>Embryophyta</taxon>
        <taxon>Tracheophyta</taxon>
        <taxon>Spermatophyta</taxon>
        <taxon>Magnoliopsida</taxon>
        <taxon>eudicotyledons</taxon>
        <taxon>Gunneridae</taxon>
        <taxon>Pentapetalae</taxon>
        <taxon>asterids</taxon>
        <taxon>lamiids</taxon>
        <taxon>Gentianales</taxon>
        <taxon>Rubiaceae</taxon>
        <taxon>Rubioideae</taxon>
        <taxon>Spermacoceae</taxon>
        <taxon>Hedyotis-Oldenlandia complex</taxon>
        <taxon>Oldenlandia</taxon>
    </lineage>
</organism>
<dbReference type="EMBL" id="OX459126">
    <property type="protein sequence ID" value="CAI9117274.1"/>
    <property type="molecule type" value="Genomic_DNA"/>
</dbReference>
<reference evidence="2" key="1">
    <citation type="submission" date="2023-03" db="EMBL/GenBank/DDBJ databases">
        <authorList>
            <person name="Julca I."/>
        </authorList>
    </citation>
    <scope>NUCLEOTIDE SEQUENCE</scope>
</reference>
<dbReference type="Proteomes" id="UP001161247">
    <property type="component" value="Chromosome 9"/>
</dbReference>
<feature type="transmembrane region" description="Helical" evidence="1">
    <location>
        <begin position="136"/>
        <end position="160"/>
    </location>
</feature>
<keyword evidence="1" id="KW-0472">Membrane</keyword>
<keyword evidence="1" id="KW-0812">Transmembrane</keyword>
<dbReference type="AlphaFoldDB" id="A0AAV1EC54"/>
<accession>A0AAV1EC54</accession>
<gene>
    <name evidence="2" type="ORF">OLC1_LOCUS23363</name>
</gene>
<keyword evidence="3" id="KW-1185">Reference proteome</keyword>
<evidence type="ECO:0000256" key="1">
    <source>
        <dbReference type="SAM" id="Phobius"/>
    </source>
</evidence>
<evidence type="ECO:0000313" key="3">
    <source>
        <dbReference type="Proteomes" id="UP001161247"/>
    </source>
</evidence>
<name>A0AAV1EC54_OLDCO</name>
<sequence length="471" mass="53426">MNHTLSHILSFPIHDDHSKLCRFTHRRNHHRFTVTSRVYAKARRHYRSRLRKQQPASDDSFSPPSEQSLQLILAVDKFANSKPVSLLGEVVDSSQLKFNQFIHSAEEAVEDLRTLVTVDGATKRVVFSCKKSTVQFLGFVFAACLVVSVSFRVLVSLLMYGKDRLSGNSGGVIYRRDRSLGGKVVAVGQTDSGTVKRRKESRNDMFMLMLEDGNENRKPFWQRTKRKSVERLPQWWPVSGLNPNSSEVVDHKEEYQMLANRLIRALMDKRMRGEDVTPDDIVQLRRVCKVSGVSVSIDTENTRDSFYRAAVDFVLKYCESTEDQNAFVNIGGEDARHFLAGLSENIVLESGRAARMVSAAVAARTRSRFLQAWALQMQGNHFEAVAELSKICLIHRIFPPEENSAEMEMVARGLKKQLNVEQRELLLNMLIRTCGEATRRSVTEALGLVSTQGGFEPQKDNFTEVEKDIVQ</sequence>
<protein>
    <submittedName>
        <fullName evidence="2">OLC1v1018632C2</fullName>
    </submittedName>
</protein>
<keyword evidence="1" id="KW-1133">Transmembrane helix</keyword>
<dbReference type="PANTHER" id="PTHR35830">
    <property type="entry name" value="OS05G0299200 PROTEIN"/>
    <property type="match status" value="1"/>
</dbReference>
<dbReference type="PANTHER" id="PTHR35830:SF1">
    <property type="entry name" value="OS05G0299200 PROTEIN"/>
    <property type="match status" value="1"/>
</dbReference>
<evidence type="ECO:0000313" key="2">
    <source>
        <dbReference type="EMBL" id="CAI9117274.1"/>
    </source>
</evidence>
<proteinExistence type="predicted"/>